<reference evidence="2 3" key="1">
    <citation type="submission" date="2011-08" db="EMBL/GenBank/DDBJ databases">
        <authorList>
            <person name="Weinstock G."/>
            <person name="Sodergren E."/>
            <person name="Clifton S."/>
            <person name="Fulton L."/>
            <person name="Fulton B."/>
            <person name="Courtney L."/>
            <person name="Fronick C."/>
            <person name="Harrison M."/>
            <person name="Strong C."/>
            <person name="Farmer C."/>
            <person name="Delahaunty K."/>
            <person name="Markovic C."/>
            <person name="Hall O."/>
            <person name="Minx P."/>
            <person name="Tomlinson C."/>
            <person name="Mitreva M."/>
            <person name="Hou S."/>
            <person name="Chen J."/>
            <person name="Wollam A."/>
            <person name="Pepin K.H."/>
            <person name="Johnson M."/>
            <person name="Bhonagiri V."/>
            <person name="Zhang X."/>
            <person name="Suruliraj S."/>
            <person name="Warren W."/>
            <person name="Chinwalla A."/>
            <person name="Mardis E.R."/>
            <person name="Wilson R.K."/>
        </authorList>
    </citation>
    <scope>NUCLEOTIDE SEQUENCE [LARGE SCALE GENOMIC DNA]</scope>
    <source>
        <strain evidence="2 3">F0432</strain>
    </source>
</reference>
<feature type="signal peptide" evidence="1">
    <location>
        <begin position="1"/>
        <end position="19"/>
    </location>
</feature>
<evidence type="ECO:0000313" key="2">
    <source>
        <dbReference type="EMBL" id="EHM56116.1"/>
    </source>
</evidence>
<organism evidence="2 3">
    <name type="scientific">Cardiobacterium valvarum F0432</name>
    <dbReference type="NCBI Taxonomy" id="797473"/>
    <lineage>
        <taxon>Bacteria</taxon>
        <taxon>Pseudomonadati</taxon>
        <taxon>Pseudomonadota</taxon>
        <taxon>Gammaproteobacteria</taxon>
        <taxon>Cardiobacteriales</taxon>
        <taxon>Cardiobacteriaceae</taxon>
        <taxon>Cardiobacterium</taxon>
    </lineage>
</organism>
<name>G9ZBG6_9GAMM</name>
<proteinExistence type="predicted"/>
<dbReference type="AlphaFoldDB" id="G9ZBG6"/>
<gene>
    <name evidence="2" type="ORF">HMPREF9080_00089</name>
</gene>
<sequence length="230" mass="24918">MKKLWLLAACFAACFPALAADDSLRVDAQSRLENIRRKAPELARGSRQVVTHVSASLQVNDATVLELLCEKPENDGRTLRLWSGALLREGNVLPPARILAHLLLGMDGRQDSAAYFNTADGDYRRARTLGCYLGILQTALPDAGDAAAQRMVLTQLLHETARQAGVADVYAVADDTRAGGRWVQARLKPLLQSSDNPADWPEALIPPADAADAAALQAFRRGLEQGRAVR</sequence>
<comment type="caution">
    <text evidence="2">The sequence shown here is derived from an EMBL/GenBank/DDBJ whole genome shotgun (WGS) entry which is preliminary data.</text>
</comment>
<dbReference type="STRING" id="797473.HMPREF9080_00089"/>
<dbReference type="RefSeq" id="WP_006984120.1">
    <property type="nucleotide sequence ID" value="NZ_JH417877.1"/>
</dbReference>
<evidence type="ECO:0000256" key="1">
    <source>
        <dbReference type="SAM" id="SignalP"/>
    </source>
</evidence>
<protein>
    <recommendedName>
        <fullName evidence="4">Tat pathway signal sequence domain protein</fullName>
    </recommendedName>
</protein>
<accession>G9ZBG6</accession>
<feature type="chain" id="PRO_5003529729" description="Tat pathway signal sequence domain protein" evidence="1">
    <location>
        <begin position="20"/>
        <end position="230"/>
    </location>
</feature>
<keyword evidence="1" id="KW-0732">Signal</keyword>
<dbReference type="EMBL" id="AGCM01000004">
    <property type="protein sequence ID" value="EHM56116.1"/>
    <property type="molecule type" value="Genomic_DNA"/>
</dbReference>
<dbReference type="HOGENOM" id="CLU_1203057_0_0_6"/>
<evidence type="ECO:0008006" key="4">
    <source>
        <dbReference type="Google" id="ProtNLM"/>
    </source>
</evidence>
<evidence type="ECO:0000313" key="3">
    <source>
        <dbReference type="Proteomes" id="UP000004750"/>
    </source>
</evidence>
<dbReference type="Proteomes" id="UP000004750">
    <property type="component" value="Unassembled WGS sequence"/>
</dbReference>